<dbReference type="PANTHER" id="PTHR14145">
    <property type="entry name" value="26S PROTESOME SUBUNIT 6"/>
    <property type="match status" value="1"/>
</dbReference>
<dbReference type="SUPFAM" id="SSF46785">
    <property type="entry name" value="Winged helix' DNA-binding domain"/>
    <property type="match status" value="1"/>
</dbReference>
<evidence type="ECO:0000256" key="3">
    <source>
        <dbReference type="ARBA" id="ARBA00008793"/>
    </source>
</evidence>
<evidence type="ECO:0000313" key="9">
    <source>
        <dbReference type="WBParaSite" id="jg14897"/>
    </source>
</evidence>
<dbReference type="WBParaSite" id="jg14897">
    <property type="protein sequence ID" value="jg14897"/>
    <property type="gene ID" value="jg14897"/>
</dbReference>
<keyword evidence="5" id="KW-0736">Signalosome</keyword>
<evidence type="ECO:0000259" key="7">
    <source>
        <dbReference type="Pfam" id="PF01399"/>
    </source>
</evidence>
<accession>A0A915D1N4</accession>
<evidence type="ECO:0000256" key="2">
    <source>
        <dbReference type="ARBA" id="ARBA00004496"/>
    </source>
</evidence>
<organism evidence="8 9">
    <name type="scientific">Ditylenchus dipsaci</name>
    <dbReference type="NCBI Taxonomy" id="166011"/>
    <lineage>
        <taxon>Eukaryota</taxon>
        <taxon>Metazoa</taxon>
        <taxon>Ecdysozoa</taxon>
        <taxon>Nematoda</taxon>
        <taxon>Chromadorea</taxon>
        <taxon>Rhabditida</taxon>
        <taxon>Tylenchina</taxon>
        <taxon>Tylenchomorpha</taxon>
        <taxon>Sphaerularioidea</taxon>
        <taxon>Anguinidae</taxon>
        <taxon>Anguininae</taxon>
        <taxon>Ditylenchus</taxon>
    </lineage>
</organism>
<dbReference type="Pfam" id="PF01399">
    <property type="entry name" value="PCI"/>
    <property type="match status" value="1"/>
</dbReference>
<dbReference type="Gene3D" id="1.25.40.570">
    <property type="match status" value="1"/>
</dbReference>
<keyword evidence="4" id="KW-0963">Cytoplasm</keyword>
<dbReference type="AlphaFoldDB" id="A0A915D1N4"/>
<dbReference type="PANTHER" id="PTHR14145:SF2">
    <property type="entry name" value="COP9 SIGNALOSOME COMPLEX SUBUNIT 1"/>
    <property type="match status" value="1"/>
</dbReference>
<evidence type="ECO:0000313" key="8">
    <source>
        <dbReference type="Proteomes" id="UP000887574"/>
    </source>
</evidence>
<comment type="subcellular location">
    <subcellularLocation>
        <location evidence="2">Cytoplasm</location>
    </subcellularLocation>
    <subcellularLocation>
        <location evidence="1">Nucleus</location>
    </subcellularLocation>
</comment>
<dbReference type="InterPro" id="IPR036390">
    <property type="entry name" value="WH_DNA-bd_sf"/>
</dbReference>
<dbReference type="GO" id="GO:0008180">
    <property type="term" value="C:COP9 signalosome"/>
    <property type="evidence" value="ECO:0007669"/>
    <property type="project" value="UniProtKB-KW"/>
</dbReference>
<dbReference type="Proteomes" id="UP000887574">
    <property type="component" value="Unplaced"/>
</dbReference>
<name>A0A915D1N4_9BILA</name>
<keyword evidence="6" id="KW-0539">Nucleus</keyword>
<sequence length="156" mass="17881">MGVRALRDCLRESILLMDDISNPDEVVEEVIEEKEKLSRDRELSIINYCQPFLNIDINRMAADFNKSVDETLEELVALIEKGLLNARIDNCTKVLHLDVEDSRSAIHQNATSLRRHLKERVYATMLRAALQSQKICIGYSERSDGRGRNAFQMNSD</sequence>
<protein>
    <submittedName>
        <fullName evidence="9">PCI domain-containing protein</fullName>
    </submittedName>
</protein>
<comment type="similarity">
    <text evidence="3">Belongs to the CSN1 family.</text>
</comment>
<dbReference type="GO" id="GO:0005737">
    <property type="term" value="C:cytoplasm"/>
    <property type="evidence" value="ECO:0007669"/>
    <property type="project" value="UniProtKB-SubCell"/>
</dbReference>
<dbReference type="InterPro" id="IPR019585">
    <property type="entry name" value="Rpn7/CSN1"/>
</dbReference>
<proteinExistence type="inferred from homology"/>
<reference evidence="9" key="1">
    <citation type="submission" date="2022-11" db="UniProtKB">
        <authorList>
            <consortium name="WormBaseParasite"/>
        </authorList>
    </citation>
    <scope>IDENTIFICATION</scope>
</reference>
<evidence type="ECO:0000256" key="6">
    <source>
        <dbReference type="ARBA" id="ARBA00023242"/>
    </source>
</evidence>
<keyword evidence="8" id="KW-1185">Reference proteome</keyword>
<dbReference type="InterPro" id="IPR000717">
    <property type="entry name" value="PCI_dom"/>
</dbReference>
<evidence type="ECO:0000256" key="5">
    <source>
        <dbReference type="ARBA" id="ARBA00022790"/>
    </source>
</evidence>
<evidence type="ECO:0000256" key="1">
    <source>
        <dbReference type="ARBA" id="ARBA00004123"/>
    </source>
</evidence>
<evidence type="ECO:0000256" key="4">
    <source>
        <dbReference type="ARBA" id="ARBA00022490"/>
    </source>
</evidence>
<feature type="domain" description="PCI" evidence="7">
    <location>
        <begin position="41"/>
        <end position="96"/>
    </location>
</feature>